<dbReference type="InterPro" id="IPR005490">
    <property type="entry name" value="LD_TPept_cat_dom"/>
</dbReference>
<accession>A0A6J4S5K3</accession>
<keyword evidence="7 9" id="KW-0573">Peptidoglycan synthesis</keyword>
<dbReference type="UniPathway" id="UPA00219"/>
<dbReference type="PROSITE" id="PS52029">
    <property type="entry name" value="LD_TPASE"/>
    <property type="match status" value="1"/>
</dbReference>
<dbReference type="CDD" id="cd16913">
    <property type="entry name" value="YkuD_like"/>
    <property type="match status" value="1"/>
</dbReference>
<evidence type="ECO:0000256" key="7">
    <source>
        <dbReference type="ARBA" id="ARBA00022984"/>
    </source>
</evidence>
<dbReference type="EMBL" id="CADCVQ010000054">
    <property type="protein sequence ID" value="CAA9485418.1"/>
    <property type="molecule type" value="Genomic_DNA"/>
</dbReference>
<keyword evidence="5" id="KW-0378">Hydrolase</keyword>
<gene>
    <name evidence="12" type="ORF">AVDCRST_MAG67-2083</name>
</gene>
<feature type="active site" description="Proton donor/acceptor" evidence="9">
    <location>
        <position position="294"/>
    </location>
</feature>
<dbReference type="GO" id="GO:0018104">
    <property type="term" value="P:peptidoglycan-protein cross-linking"/>
    <property type="evidence" value="ECO:0007669"/>
    <property type="project" value="TreeGrafter"/>
</dbReference>
<keyword evidence="3" id="KW-0328">Glycosyltransferase</keyword>
<dbReference type="PANTHER" id="PTHR30582:SF24">
    <property type="entry name" value="L,D-TRANSPEPTIDASE ERFK_SRFK-RELATED"/>
    <property type="match status" value="1"/>
</dbReference>
<evidence type="ECO:0000256" key="1">
    <source>
        <dbReference type="ARBA" id="ARBA00004752"/>
    </source>
</evidence>
<evidence type="ECO:0000256" key="8">
    <source>
        <dbReference type="ARBA" id="ARBA00023316"/>
    </source>
</evidence>
<dbReference type="GO" id="GO:0005576">
    <property type="term" value="C:extracellular region"/>
    <property type="evidence" value="ECO:0007669"/>
    <property type="project" value="TreeGrafter"/>
</dbReference>
<dbReference type="SUPFAM" id="SSF141523">
    <property type="entry name" value="L,D-transpeptidase catalytic domain-like"/>
    <property type="match status" value="1"/>
</dbReference>
<evidence type="ECO:0000259" key="11">
    <source>
        <dbReference type="PROSITE" id="PS52029"/>
    </source>
</evidence>
<dbReference type="Gene3D" id="2.40.440.10">
    <property type="entry name" value="L,D-transpeptidase catalytic domain-like"/>
    <property type="match status" value="1"/>
</dbReference>
<dbReference type="InterPro" id="IPR038063">
    <property type="entry name" value="Transpep_catalytic_dom"/>
</dbReference>
<evidence type="ECO:0000256" key="10">
    <source>
        <dbReference type="SAM" id="SignalP"/>
    </source>
</evidence>
<sequence length="334" mass="36186">MSTRRIVTACCLAAAAIAPSPARAQQPLPGERIAAGISAAGTDLSGLTFEEAAARLQSVHGERLERGTITVQAADITWKLKTANADVKFDVLTSAKRALYAGRTSAGKPVDVPLQVSFTQSAVDRFVRRIQRRLHRPARDSELRISIRRVRVTHSRRGRDIGDKTLAKQVAAALVDPRITRVFKPRLISVKPKVNADKLRKSASTVITIEQSSFTLRLFKRLKVVKRYKVAVGLPDYPTPRGLFAIQSKQVNPVWSVPNSPWAGELAGTTVTGGSAQNPLKARWLGVSGSVGIHGTGQDYSIGTRASHGCIRMHVDDVIALYKRVPLGTPVLIG</sequence>
<evidence type="ECO:0000256" key="9">
    <source>
        <dbReference type="PROSITE-ProRule" id="PRU01373"/>
    </source>
</evidence>
<name>A0A6J4S5K3_9ACTN</name>
<feature type="domain" description="L,D-TPase catalytic" evidence="11">
    <location>
        <begin position="205"/>
        <end position="334"/>
    </location>
</feature>
<feature type="active site" description="Nucleophile" evidence="9">
    <location>
        <position position="310"/>
    </location>
</feature>
<evidence type="ECO:0000313" key="12">
    <source>
        <dbReference type="EMBL" id="CAA9485418.1"/>
    </source>
</evidence>
<evidence type="ECO:0000256" key="6">
    <source>
        <dbReference type="ARBA" id="ARBA00022960"/>
    </source>
</evidence>
<proteinExistence type="inferred from homology"/>
<feature type="chain" id="PRO_5027049227" description="L,D-TPase catalytic domain-containing protein" evidence="10">
    <location>
        <begin position="25"/>
        <end position="334"/>
    </location>
</feature>
<dbReference type="GO" id="GO:0071555">
    <property type="term" value="P:cell wall organization"/>
    <property type="evidence" value="ECO:0007669"/>
    <property type="project" value="UniProtKB-UniRule"/>
</dbReference>
<reference evidence="12" key="1">
    <citation type="submission" date="2020-02" db="EMBL/GenBank/DDBJ databases">
        <authorList>
            <person name="Meier V. D."/>
        </authorList>
    </citation>
    <scope>NUCLEOTIDE SEQUENCE</scope>
    <source>
        <strain evidence="12">AVDCRST_MAG67</strain>
    </source>
</reference>
<organism evidence="12">
    <name type="scientific">uncultured Solirubrobacteraceae bacterium</name>
    <dbReference type="NCBI Taxonomy" id="1162706"/>
    <lineage>
        <taxon>Bacteria</taxon>
        <taxon>Bacillati</taxon>
        <taxon>Actinomycetota</taxon>
        <taxon>Thermoleophilia</taxon>
        <taxon>Solirubrobacterales</taxon>
        <taxon>Solirubrobacteraceae</taxon>
        <taxon>environmental samples</taxon>
    </lineage>
</organism>
<keyword evidence="6 9" id="KW-0133">Cell shape</keyword>
<evidence type="ECO:0000256" key="2">
    <source>
        <dbReference type="ARBA" id="ARBA00005992"/>
    </source>
</evidence>
<dbReference type="InterPro" id="IPR050979">
    <property type="entry name" value="LD-transpeptidase"/>
</dbReference>
<dbReference type="Pfam" id="PF03734">
    <property type="entry name" value="YkuD"/>
    <property type="match status" value="1"/>
</dbReference>
<evidence type="ECO:0000256" key="4">
    <source>
        <dbReference type="ARBA" id="ARBA00022679"/>
    </source>
</evidence>
<dbReference type="Pfam" id="PF12229">
    <property type="entry name" value="PG_binding_4"/>
    <property type="match status" value="1"/>
</dbReference>
<keyword evidence="8 9" id="KW-0961">Cell wall biogenesis/degradation</keyword>
<dbReference type="GO" id="GO:0071972">
    <property type="term" value="F:peptidoglycan L,D-transpeptidase activity"/>
    <property type="evidence" value="ECO:0007669"/>
    <property type="project" value="TreeGrafter"/>
</dbReference>
<protein>
    <recommendedName>
        <fullName evidence="11">L,D-TPase catalytic domain-containing protein</fullName>
    </recommendedName>
</protein>
<dbReference type="InterPro" id="IPR022029">
    <property type="entry name" value="YoaR-like_PG-bd"/>
</dbReference>
<keyword evidence="10" id="KW-0732">Signal</keyword>
<dbReference type="PANTHER" id="PTHR30582">
    <property type="entry name" value="L,D-TRANSPEPTIDASE"/>
    <property type="match status" value="1"/>
</dbReference>
<comment type="similarity">
    <text evidence="2">Belongs to the YkuD family.</text>
</comment>
<dbReference type="GO" id="GO:0008360">
    <property type="term" value="P:regulation of cell shape"/>
    <property type="evidence" value="ECO:0007669"/>
    <property type="project" value="UniProtKB-UniRule"/>
</dbReference>
<dbReference type="GO" id="GO:0016757">
    <property type="term" value="F:glycosyltransferase activity"/>
    <property type="evidence" value="ECO:0007669"/>
    <property type="project" value="UniProtKB-KW"/>
</dbReference>
<evidence type="ECO:0000256" key="5">
    <source>
        <dbReference type="ARBA" id="ARBA00022801"/>
    </source>
</evidence>
<keyword evidence="4" id="KW-0808">Transferase</keyword>
<dbReference type="AlphaFoldDB" id="A0A6J4S5K3"/>
<comment type="pathway">
    <text evidence="1 9">Cell wall biogenesis; peptidoglycan biosynthesis.</text>
</comment>
<feature type="signal peptide" evidence="10">
    <location>
        <begin position="1"/>
        <end position="24"/>
    </location>
</feature>
<evidence type="ECO:0000256" key="3">
    <source>
        <dbReference type="ARBA" id="ARBA00022676"/>
    </source>
</evidence>